<reference evidence="2" key="2">
    <citation type="journal article" date="2021" name="PeerJ">
        <title>Extensive microbial diversity within the chicken gut microbiome revealed by metagenomics and culture.</title>
        <authorList>
            <person name="Gilroy R."/>
            <person name="Ravi A."/>
            <person name="Getino M."/>
            <person name="Pursley I."/>
            <person name="Horton D.L."/>
            <person name="Alikhan N.F."/>
            <person name="Baker D."/>
            <person name="Gharbi K."/>
            <person name="Hall N."/>
            <person name="Watson M."/>
            <person name="Adriaenssens E.M."/>
            <person name="Foster-Nyarko E."/>
            <person name="Jarju S."/>
            <person name="Secka A."/>
            <person name="Antonio M."/>
            <person name="Oren A."/>
            <person name="Chaudhuri R.R."/>
            <person name="La Ragione R."/>
            <person name="Hildebrand F."/>
            <person name="Pallen M.J."/>
        </authorList>
    </citation>
    <scope>NUCLEOTIDE SEQUENCE</scope>
    <source>
        <strain evidence="2">ChiSjej5B23-6657</strain>
    </source>
</reference>
<evidence type="ECO:0000313" key="2">
    <source>
        <dbReference type="EMBL" id="HIR71246.1"/>
    </source>
</evidence>
<organism evidence="2 3">
    <name type="scientific">Candidatus Pullilachnospira gallistercoris</name>
    <dbReference type="NCBI Taxonomy" id="2840911"/>
    <lineage>
        <taxon>Bacteria</taxon>
        <taxon>Bacillati</taxon>
        <taxon>Bacillota</taxon>
        <taxon>Clostridia</taxon>
        <taxon>Lachnospirales</taxon>
        <taxon>Lachnospiraceae</taxon>
        <taxon>Lachnospiraceae incertae sedis</taxon>
        <taxon>Candidatus Pullilachnospira</taxon>
    </lineage>
</organism>
<dbReference type="EMBL" id="DVHM01000133">
    <property type="protein sequence ID" value="HIR71246.1"/>
    <property type="molecule type" value="Genomic_DNA"/>
</dbReference>
<keyword evidence="1" id="KW-0812">Transmembrane</keyword>
<evidence type="ECO:0000256" key="1">
    <source>
        <dbReference type="SAM" id="Phobius"/>
    </source>
</evidence>
<comment type="caution">
    <text evidence="2">The sequence shown here is derived from an EMBL/GenBank/DDBJ whole genome shotgun (WGS) entry which is preliminary data.</text>
</comment>
<dbReference type="InterPro" id="IPR036938">
    <property type="entry name" value="PAP2/HPO_sf"/>
</dbReference>
<feature type="transmembrane region" description="Helical" evidence="1">
    <location>
        <begin position="64"/>
        <end position="86"/>
    </location>
</feature>
<evidence type="ECO:0000313" key="3">
    <source>
        <dbReference type="Proteomes" id="UP000823912"/>
    </source>
</evidence>
<dbReference type="AlphaFoldDB" id="A0A9D1EAX1"/>
<dbReference type="InterPro" id="IPR003832">
    <property type="entry name" value="DUF212"/>
</dbReference>
<protein>
    <submittedName>
        <fullName evidence="2">Divergent PAP2 family protein</fullName>
    </submittedName>
</protein>
<dbReference type="Proteomes" id="UP000823912">
    <property type="component" value="Unassembled WGS sequence"/>
</dbReference>
<dbReference type="SUPFAM" id="SSF48317">
    <property type="entry name" value="Acid phosphatase/Vanadium-dependent haloperoxidase"/>
    <property type="match status" value="1"/>
</dbReference>
<sequence>MSYIRDAIHNQVLISAALSWLIAQVLKVLIDGIRNGFSAERLAGGGGMPSSHSATVAGLTTATVLVYGCGGFEFVMALFFAIIVIYDAAGVRMETGREAKVLNLLRRRDLEEGRKPVYDRDLQEKMGHTVPEILAGIVIGVACGAVVCNVIF</sequence>
<gene>
    <name evidence="2" type="ORF">IAA55_08190</name>
</gene>
<dbReference type="PANTHER" id="PTHR31446:SF29">
    <property type="entry name" value="ACID PHOSPHATASE_VANADIUM-DEPENDENT HALOPEROXIDASE-RELATED PROTEIN"/>
    <property type="match status" value="1"/>
</dbReference>
<dbReference type="Pfam" id="PF02681">
    <property type="entry name" value="DUF212"/>
    <property type="match status" value="1"/>
</dbReference>
<keyword evidence="1" id="KW-1133">Transmembrane helix</keyword>
<dbReference type="PANTHER" id="PTHR31446">
    <property type="entry name" value="ACID PHOSPHATASE/VANADIUM-DEPENDENT HALOPEROXIDASE-RELATED PROTEIN"/>
    <property type="match status" value="1"/>
</dbReference>
<accession>A0A9D1EAX1</accession>
<name>A0A9D1EAX1_9FIRM</name>
<keyword evidence="1" id="KW-0472">Membrane</keyword>
<proteinExistence type="predicted"/>
<reference evidence="2" key="1">
    <citation type="submission" date="2020-10" db="EMBL/GenBank/DDBJ databases">
        <authorList>
            <person name="Gilroy R."/>
        </authorList>
    </citation>
    <scope>NUCLEOTIDE SEQUENCE</scope>
    <source>
        <strain evidence="2">ChiSjej5B23-6657</strain>
    </source>
</reference>